<dbReference type="EMBL" id="JPMI01000159">
    <property type="protein sequence ID" value="KFA91145.1"/>
    <property type="molecule type" value="Genomic_DNA"/>
</dbReference>
<evidence type="ECO:0000313" key="2">
    <source>
        <dbReference type="Proteomes" id="UP000028547"/>
    </source>
</evidence>
<feature type="non-terminal residue" evidence="1">
    <location>
        <position position="126"/>
    </location>
</feature>
<gene>
    <name evidence="1" type="ORF">Q664_23860</name>
</gene>
<dbReference type="Pfam" id="PF11536">
    <property type="entry name" value="DUF3226"/>
    <property type="match status" value="1"/>
</dbReference>
<name>A0A084SRR0_9BACT</name>
<reference evidence="1 2" key="1">
    <citation type="submission" date="2014-07" db="EMBL/GenBank/DDBJ databases">
        <title>Draft Genome Sequence of Gephyronic Acid Producer, Cystobacter violaceus Strain Cb vi76.</title>
        <authorList>
            <person name="Stevens D.C."/>
            <person name="Young J."/>
            <person name="Carmichael R."/>
            <person name="Tan J."/>
            <person name="Taylor R.E."/>
        </authorList>
    </citation>
    <scope>NUCLEOTIDE SEQUENCE [LARGE SCALE GENOMIC DNA]</scope>
    <source>
        <strain evidence="1 2">Cb vi76</strain>
    </source>
</reference>
<dbReference type="RefSeq" id="WP_043399695.1">
    <property type="nucleotide sequence ID" value="NZ_JPMI01000159.1"/>
</dbReference>
<dbReference type="AlphaFoldDB" id="A0A084SRR0"/>
<dbReference type="InterPro" id="IPR024508">
    <property type="entry name" value="DUF3226"/>
</dbReference>
<sequence>MSKPLPKSPYRLMVEGPDDQWAIINLLDRHGYDWKDDRTIRPYVDAAGGVEKLLMKATLSTALKTYDRLGLVIDADLTPTHRWQQLKDIFKDLGVTLPATPNPGGTITAGTRANSRVGIWLMPDNS</sequence>
<proteinExistence type="predicted"/>
<protein>
    <submittedName>
        <fullName evidence="1">Uncharacterized protein</fullName>
    </submittedName>
</protein>
<dbReference type="Proteomes" id="UP000028547">
    <property type="component" value="Unassembled WGS sequence"/>
</dbReference>
<evidence type="ECO:0000313" key="1">
    <source>
        <dbReference type="EMBL" id="KFA91145.1"/>
    </source>
</evidence>
<comment type="caution">
    <text evidence="1">The sequence shown here is derived from an EMBL/GenBank/DDBJ whole genome shotgun (WGS) entry which is preliminary data.</text>
</comment>
<accession>A0A084SRR0</accession>
<organism evidence="1 2">
    <name type="scientific">Archangium violaceum Cb vi76</name>
    <dbReference type="NCBI Taxonomy" id="1406225"/>
    <lineage>
        <taxon>Bacteria</taxon>
        <taxon>Pseudomonadati</taxon>
        <taxon>Myxococcota</taxon>
        <taxon>Myxococcia</taxon>
        <taxon>Myxococcales</taxon>
        <taxon>Cystobacterineae</taxon>
        <taxon>Archangiaceae</taxon>
        <taxon>Archangium</taxon>
    </lineage>
</organism>